<dbReference type="AlphaFoldDB" id="A0A6A6V5B2"/>
<gene>
    <name evidence="3" type="ORF">M011DRAFT_406095</name>
</gene>
<accession>A0A6A6V5B2</accession>
<evidence type="ECO:0000313" key="3">
    <source>
        <dbReference type="EMBL" id="KAF2745675.1"/>
    </source>
</evidence>
<proteinExistence type="predicted"/>
<evidence type="ECO:0000256" key="1">
    <source>
        <dbReference type="SAM" id="MobiDB-lite"/>
    </source>
</evidence>
<dbReference type="Proteomes" id="UP000799440">
    <property type="component" value="Unassembled WGS sequence"/>
</dbReference>
<feature type="compositionally biased region" description="Polar residues" evidence="1">
    <location>
        <begin position="126"/>
        <end position="141"/>
    </location>
</feature>
<evidence type="ECO:0000313" key="4">
    <source>
        <dbReference type="Proteomes" id="UP000799440"/>
    </source>
</evidence>
<feature type="compositionally biased region" description="Low complexity" evidence="1">
    <location>
        <begin position="478"/>
        <end position="490"/>
    </location>
</feature>
<sequence>MQHMLRVPWGSDAPGMPVDFIFQKLKRQRSPSPASLSQQPAHVTKKFRCANGEVKPVATATSTDSAQVVDGIAPSPRSISHRLDSAVSPASHTLDSQPETHSMPSPMDTDSSKADNVSPPVVPAETSASAQPSPAADNQLSNAQKAIEAQFDYEILLKHNELQLIEQELAKCQIALEQLRRCSLVPYPGTEGLSLAISDGTGPSLQPPAGYTEPQFAAPWGVTDGPYTRHYARWLIPDPKFDSMPQRALSQEFPSHSGFGEGRTTRGSIAEFSASSRSRASRTSTGTSRLQALGENPPPAPKIDPLLHKRSTDGRWVRLFCAQCGHGNFSNTQGFLNHCRIKHNQMYKSHDQAAVACGVPVDVDESGAPLPVMEMSPLAMPTHTASPFSMPAASGSVHPLVRSDPPEWAKDVHRSASKPSPVVKPEPAADFTKEPSVPHLNALLEKRGFEGDFKGLVETARTKVDLSAIEPVDDDESVSSSMATPAATTAHQGLSRLPTATAPAPQPPSSTSQTPGRPPFLPLPGRDRDRPVSPGTPLSPVELSPNTVDSNPGLVSDHDDEDDEDGFDARSQSDIAIHDDVLVQDVSDLDGLHEREGCSKRLEGCFEKGEASSRH</sequence>
<keyword evidence="4" id="KW-1185">Reference proteome</keyword>
<feature type="region of interest" description="Disordered" evidence="1">
    <location>
        <begin position="472"/>
        <end position="575"/>
    </location>
</feature>
<dbReference type="OrthoDB" id="5355528at2759"/>
<feature type="compositionally biased region" description="Low complexity" evidence="1">
    <location>
        <begin position="498"/>
        <end position="515"/>
    </location>
</feature>
<feature type="domain" description="AHC1-like C2H2 zinc-finger" evidence="2">
    <location>
        <begin position="310"/>
        <end position="353"/>
    </location>
</feature>
<protein>
    <recommendedName>
        <fullName evidence="2">AHC1-like C2H2 zinc-finger domain-containing protein</fullName>
    </recommendedName>
</protein>
<dbReference type="Pfam" id="PF25909">
    <property type="entry name" value="zf-C2H2_AHC1"/>
    <property type="match status" value="1"/>
</dbReference>
<feature type="compositionally biased region" description="Polar residues" evidence="1">
    <location>
        <begin position="88"/>
        <end position="103"/>
    </location>
</feature>
<feature type="compositionally biased region" description="Low complexity" evidence="1">
    <location>
        <begin position="273"/>
        <end position="289"/>
    </location>
</feature>
<organism evidence="3 4">
    <name type="scientific">Sporormia fimetaria CBS 119925</name>
    <dbReference type="NCBI Taxonomy" id="1340428"/>
    <lineage>
        <taxon>Eukaryota</taxon>
        <taxon>Fungi</taxon>
        <taxon>Dikarya</taxon>
        <taxon>Ascomycota</taxon>
        <taxon>Pezizomycotina</taxon>
        <taxon>Dothideomycetes</taxon>
        <taxon>Pleosporomycetidae</taxon>
        <taxon>Pleosporales</taxon>
        <taxon>Sporormiaceae</taxon>
        <taxon>Sporormia</taxon>
    </lineage>
</organism>
<feature type="region of interest" description="Disordered" evidence="1">
    <location>
        <begin position="406"/>
        <end position="436"/>
    </location>
</feature>
<name>A0A6A6V5B2_9PLEO</name>
<dbReference type="EMBL" id="MU006581">
    <property type="protein sequence ID" value="KAF2745675.1"/>
    <property type="molecule type" value="Genomic_DNA"/>
</dbReference>
<evidence type="ECO:0000259" key="2">
    <source>
        <dbReference type="Pfam" id="PF25909"/>
    </source>
</evidence>
<feature type="region of interest" description="Disordered" evidence="1">
    <location>
        <begin position="57"/>
        <end position="141"/>
    </location>
</feature>
<reference evidence="3" key="1">
    <citation type="journal article" date="2020" name="Stud. Mycol.">
        <title>101 Dothideomycetes genomes: a test case for predicting lifestyles and emergence of pathogens.</title>
        <authorList>
            <person name="Haridas S."/>
            <person name="Albert R."/>
            <person name="Binder M."/>
            <person name="Bloem J."/>
            <person name="Labutti K."/>
            <person name="Salamov A."/>
            <person name="Andreopoulos B."/>
            <person name="Baker S."/>
            <person name="Barry K."/>
            <person name="Bills G."/>
            <person name="Bluhm B."/>
            <person name="Cannon C."/>
            <person name="Castanera R."/>
            <person name="Culley D."/>
            <person name="Daum C."/>
            <person name="Ezra D."/>
            <person name="Gonzalez J."/>
            <person name="Henrissat B."/>
            <person name="Kuo A."/>
            <person name="Liang C."/>
            <person name="Lipzen A."/>
            <person name="Lutzoni F."/>
            <person name="Magnuson J."/>
            <person name="Mondo S."/>
            <person name="Nolan M."/>
            <person name="Ohm R."/>
            <person name="Pangilinan J."/>
            <person name="Park H.-J."/>
            <person name="Ramirez L."/>
            <person name="Alfaro M."/>
            <person name="Sun H."/>
            <person name="Tritt A."/>
            <person name="Yoshinaga Y."/>
            <person name="Zwiers L.-H."/>
            <person name="Turgeon B."/>
            <person name="Goodwin S."/>
            <person name="Spatafora J."/>
            <person name="Crous P."/>
            <person name="Grigoriev I."/>
        </authorList>
    </citation>
    <scope>NUCLEOTIDE SEQUENCE</scope>
    <source>
        <strain evidence="3">CBS 119925</strain>
    </source>
</reference>
<dbReference type="InterPro" id="IPR058706">
    <property type="entry name" value="zf-C2H2_AHC1-like"/>
</dbReference>
<feature type="region of interest" description="Disordered" evidence="1">
    <location>
        <begin position="252"/>
        <end position="306"/>
    </location>
</feature>